<sequence length="152" mass="15818">MFSRRGQGTTEYLIILAIVIVIALVVVGVLGGFGSQGSAINASQSRSYWGTVQPLAVTDWLISQTGTGSSLVFKNLTANTITLTDLNWNGAAINITDVNISAGATATVTSTSMTCGSNTGQNFSRTFSYTYNTADLTGLKVYGSSPIVGSCQ</sequence>
<organism evidence="2">
    <name type="scientific">Candidatus Iainarchaeum sp</name>
    <dbReference type="NCBI Taxonomy" id="3101447"/>
    <lineage>
        <taxon>Archaea</taxon>
        <taxon>Candidatus Iainarchaeota</taxon>
        <taxon>Candidatus Iainarchaeia</taxon>
        <taxon>Candidatus Iainarchaeales</taxon>
        <taxon>Candidatus Iainarchaeaceae</taxon>
        <taxon>Candidatus Iainarchaeum</taxon>
    </lineage>
</organism>
<evidence type="ECO:0000256" key="1">
    <source>
        <dbReference type="SAM" id="Phobius"/>
    </source>
</evidence>
<name>A0A7T9DIW7_9ARCH</name>
<dbReference type="Proteomes" id="UP000596004">
    <property type="component" value="Chromosome"/>
</dbReference>
<gene>
    <name evidence="2" type="ORF">IPJ89_03130</name>
</gene>
<dbReference type="EMBL" id="CP064981">
    <property type="protein sequence ID" value="QQR92132.1"/>
    <property type="molecule type" value="Genomic_DNA"/>
</dbReference>
<evidence type="ECO:0000313" key="2">
    <source>
        <dbReference type="EMBL" id="QQR92132.1"/>
    </source>
</evidence>
<keyword evidence="1" id="KW-1133">Transmembrane helix</keyword>
<dbReference type="AlphaFoldDB" id="A0A7T9DIW7"/>
<keyword evidence="1" id="KW-0472">Membrane</keyword>
<reference evidence="2" key="1">
    <citation type="submission" date="2020-11" db="EMBL/GenBank/DDBJ databases">
        <title>Connecting structure to function with the recovery of over 1000 high-quality activated sludge metagenome-assembled genomes encoding full-length rRNA genes using long-read sequencing.</title>
        <authorList>
            <person name="Singleton C.M."/>
            <person name="Petriglieri F."/>
            <person name="Kristensen J.M."/>
            <person name="Kirkegaard R.H."/>
            <person name="Michaelsen T.Y."/>
            <person name="Andersen M.H."/>
            <person name="Karst S.M."/>
            <person name="Dueholm M.S."/>
            <person name="Nielsen P.H."/>
            <person name="Albertsen M."/>
        </authorList>
    </citation>
    <scope>NUCLEOTIDE SEQUENCE</scope>
    <source>
        <strain evidence="2">Fred_18-Q3-R57-64_BAT3C.431</strain>
    </source>
</reference>
<accession>A0A7T9DIW7</accession>
<keyword evidence="1" id="KW-0812">Transmembrane</keyword>
<protein>
    <submittedName>
        <fullName evidence="2">Class III signal peptide-containing protein</fullName>
    </submittedName>
</protein>
<proteinExistence type="predicted"/>
<feature type="transmembrane region" description="Helical" evidence="1">
    <location>
        <begin position="12"/>
        <end position="33"/>
    </location>
</feature>